<keyword evidence="1" id="KW-1015">Disulfide bond</keyword>
<dbReference type="Pfam" id="PF00059">
    <property type="entry name" value="Lectin_C"/>
    <property type="match status" value="1"/>
</dbReference>
<dbReference type="InterPro" id="IPR016186">
    <property type="entry name" value="C-type_lectin-like/link_sf"/>
</dbReference>
<accession>A0A3Q3AYH6</accession>
<dbReference type="Gene3D" id="3.10.100.10">
    <property type="entry name" value="Mannose-Binding Protein A, subunit A"/>
    <property type="match status" value="1"/>
</dbReference>
<dbReference type="PROSITE" id="PS00615">
    <property type="entry name" value="C_TYPE_LECTIN_1"/>
    <property type="match status" value="1"/>
</dbReference>
<dbReference type="PANTHER" id="PTHR45784">
    <property type="entry name" value="C-TYPE LECTIN DOMAIN FAMILY 20 MEMBER A-RELATED"/>
    <property type="match status" value="1"/>
</dbReference>
<dbReference type="GeneTree" id="ENSGT01030000234978"/>
<dbReference type="Ensembl" id="ENSKMAT00000021879.1">
    <property type="protein sequence ID" value="ENSKMAP00000021600.1"/>
    <property type="gene ID" value="ENSKMAG00000016059.1"/>
</dbReference>
<protein>
    <recommendedName>
        <fullName evidence="2">C-type lectin domain-containing protein</fullName>
    </recommendedName>
</protein>
<feature type="domain" description="C-type lectin" evidence="2">
    <location>
        <begin position="92"/>
        <end position="190"/>
    </location>
</feature>
<evidence type="ECO:0000259" key="2">
    <source>
        <dbReference type="PROSITE" id="PS50041"/>
    </source>
</evidence>
<sequence length="198" mass="22753">MESTLGKFLTRPGEVTTLIWLFGSPFRCPSKTFKADIKFYRQPELKPILISESGSTESALEGWLSQNSPGCYVNLTLSAHQPPPQDTCGFTYCRQKHTDLVTIRNSEEINQLTDMLSSAGHRSEVWIGLFSEIDWKWSDGFTGSGAEYRNWETTVPEPNFSASDQFCVLIGNIQRWSDYFCMNRYRFVCYKDEFSVEF</sequence>
<reference evidence="3" key="1">
    <citation type="submission" date="2025-08" db="UniProtKB">
        <authorList>
            <consortium name="Ensembl"/>
        </authorList>
    </citation>
    <scope>IDENTIFICATION</scope>
</reference>
<organism evidence="3 4">
    <name type="scientific">Kryptolebias marmoratus</name>
    <name type="common">Mangrove killifish</name>
    <name type="synonym">Rivulus marmoratus</name>
    <dbReference type="NCBI Taxonomy" id="37003"/>
    <lineage>
        <taxon>Eukaryota</taxon>
        <taxon>Metazoa</taxon>
        <taxon>Chordata</taxon>
        <taxon>Craniata</taxon>
        <taxon>Vertebrata</taxon>
        <taxon>Euteleostomi</taxon>
        <taxon>Actinopterygii</taxon>
        <taxon>Neopterygii</taxon>
        <taxon>Teleostei</taxon>
        <taxon>Neoteleostei</taxon>
        <taxon>Acanthomorphata</taxon>
        <taxon>Ovalentaria</taxon>
        <taxon>Atherinomorphae</taxon>
        <taxon>Cyprinodontiformes</taxon>
        <taxon>Rivulidae</taxon>
        <taxon>Kryptolebias</taxon>
    </lineage>
</organism>
<reference evidence="3" key="2">
    <citation type="submission" date="2025-09" db="UniProtKB">
        <authorList>
            <consortium name="Ensembl"/>
        </authorList>
    </citation>
    <scope>IDENTIFICATION</scope>
</reference>
<dbReference type="PANTHER" id="PTHR45784:SF3">
    <property type="entry name" value="C-TYPE LECTIN DOMAIN FAMILY 4 MEMBER K-LIKE-RELATED"/>
    <property type="match status" value="1"/>
</dbReference>
<dbReference type="PROSITE" id="PS50041">
    <property type="entry name" value="C_TYPE_LECTIN_2"/>
    <property type="match status" value="1"/>
</dbReference>
<dbReference type="AlphaFoldDB" id="A0A3Q3AYH6"/>
<evidence type="ECO:0000256" key="1">
    <source>
        <dbReference type="ARBA" id="ARBA00023157"/>
    </source>
</evidence>
<dbReference type="InterPro" id="IPR018378">
    <property type="entry name" value="C-type_lectin_CS"/>
</dbReference>
<dbReference type="InterPro" id="IPR016187">
    <property type="entry name" value="CTDL_fold"/>
</dbReference>
<dbReference type="SUPFAM" id="SSF56436">
    <property type="entry name" value="C-type lectin-like"/>
    <property type="match status" value="1"/>
</dbReference>
<dbReference type="Proteomes" id="UP000264800">
    <property type="component" value="Unplaced"/>
</dbReference>
<dbReference type="InterPro" id="IPR001304">
    <property type="entry name" value="C-type_lectin-like"/>
</dbReference>
<name>A0A3Q3AYH6_KRYMA</name>
<evidence type="ECO:0000313" key="4">
    <source>
        <dbReference type="Proteomes" id="UP000264800"/>
    </source>
</evidence>
<proteinExistence type="predicted"/>
<evidence type="ECO:0000313" key="3">
    <source>
        <dbReference type="Ensembl" id="ENSKMAP00000021600.1"/>
    </source>
</evidence>
<keyword evidence="4" id="KW-1185">Reference proteome</keyword>
<dbReference type="SMART" id="SM00034">
    <property type="entry name" value="CLECT"/>
    <property type="match status" value="1"/>
</dbReference>